<accession>A0AA36FPV9</accession>
<name>A0AA36FPV9_9BILA</name>
<dbReference type="InterPro" id="IPR035940">
    <property type="entry name" value="CAP_sf"/>
</dbReference>
<dbReference type="InterPro" id="IPR018244">
    <property type="entry name" value="Allrgn_V5/Tpx1_CS"/>
</dbReference>
<dbReference type="Pfam" id="PF00188">
    <property type="entry name" value="CAP"/>
    <property type="match status" value="1"/>
</dbReference>
<sequence>MFLGDANDTNIVLTAAKAWAGEIERYGWPDFPEFTKETHDRGVKHAPQMIWGRTKKIGCGLASCANKTKLMFVCHYDPAGNWLNGDAYTKITKLAGKCSKCPEMAVRECHDKLTSLCPTLEADVTWCGPNS</sequence>
<organism evidence="2 3">
    <name type="scientific">Mesorhabditis spiculigera</name>
    <dbReference type="NCBI Taxonomy" id="96644"/>
    <lineage>
        <taxon>Eukaryota</taxon>
        <taxon>Metazoa</taxon>
        <taxon>Ecdysozoa</taxon>
        <taxon>Nematoda</taxon>
        <taxon>Chromadorea</taxon>
        <taxon>Rhabditida</taxon>
        <taxon>Rhabditina</taxon>
        <taxon>Rhabditomorpha</taxon>
        <taxon>Rhabditoidea</taxon>
        <taxon>Rhabditidae</taxon>
        <taxon>Mesorhabditinae</taxon>
        <taxon>Mesorhabditis</taxon>
    </lineage>
</organism>
<dbReference type="PANTHER" id="PTHR10334">
    <property type="entry name" value="CYSTEINE-RICH SECRETORY PROTEIN-RELATED"/>
    <property type="match status" value="1"/>
</dbReference>
<protein>
    <recommendedName>
        <fullName evidence="1">SCP domain-containing protein</fullName>
    </recommendedName>
</protein>
<feature type="domain" description="SCP" evidence="1">
    <location>
        <begin position="3"/>
        <end position="84"/>
    </location>
</feature>
<gene>
    <name evidence="2" type="ORF">MSPICULIGERA_LOCUS1142</name>
</gene>
<comment type="caution">
    <text evidence="2">The sequence shown here is derived from an EMBL/GenBank/DDBJ whole genome shotgun (WGS) entry which is preliminary data.</text>
</comment>
<evidence type="ECO:0000313" key="3">
    <source>
        <dbReference type="Proteomes" id="UP001177023"/>
    </source>
</evidence>
<dbReference type="EMBL" id="CATQJA010000297">
    <property type="protein sequence ID" value="CAJ0559016.1"/>
    <property type="molecule type" value="Genomic_DNA"/>
</dbReference>
<evidence type="ECO:0000259" key="1">
    <source>
        <dbReference type="SMART" id="SM00198"/>
    </source>
</evidence>
<dbReference type="SMART" id="SM00198">
    <property type="entry name" value="SCP"/>
    <property type="match status" value="1"/>
</dbReference>
<dbReference type="Gene3D" id="3.40.33.10">
    <property type="entry name" value="CAP"/>
    <property type="match status" value="1"/>
</dbReference>
<reference evidence="2" key="1">
    <citation type="submission" date="2023-06" db="EMBL/GenBank/DDBJ databases">
        <authorList>
            <person name="Delattre M."/>
        </authorList>
    </citation>
    <scope>NUCLEOTIDE SEQUENCE</scope>
    <source>
        <strain evidence="2">AF72</strain>
    </source>
</reference>
<dbReference type="Proteomes" id="UP001177023">
    <property type="component" value="Unassembled WGS sequence"/>
</dbReference>
<keyword evidence="3" id="KW-1185">Reference proteome</keyword>
<dbReference type="PROSITE" id="PS01010">
    <property type="entry name" value="CRISP_2"/>
    <property type="match status" value="1"/>
</dbReference>
<proteinExistence type="predicted"/>
<dbReference type="AlphaFoldDB" id="A0AA36FPV9"/>
<dbReference type="PRINTS" id="PR00837">
    <property type="entry name" value="V5TPXLIKE"/>
</dbReference>
<dbReference type="GO" id="GO:0005576">
    <property type="term" value="C:extracellular region"/>
    <property type="evidence" value="ECO:0007669"/>
    <property type="project" value="InterPro"/>
</dbReference>
<dbReference type="SUPFAM" id="SSF55797">
    <property type="entry name" value="PR-1-like"/>
    <property type="match status" value="1"/>
</dbReference>
<feature type="non-terminal residue" evidence="2">
    <location>
        <position position="131"/>
    </location>
</feature>
<dbReference type="InterPro" id="IPR001283">
    <property type="entry name" value="CRISP-related"/>
</dbReference>
<dbReference type="CDD" id="cd05380">
    <property type="entry name" value="CAP_euk"/>
    <property type="match status" value="1"/>
</dbReference>
<dbReference type="InterPro" id="IPR014044">
    <property type="entry name" value="CAP_dom"/>
</dbReference>
<evidence type="ECO:0000313" key="2">
    <source>
        <dbReference type="EMBL" id="CAJ0559016.1"/>
    </source>
</evidence>